<evidence type="ECO:0000313" key="3">
    <source>
        <dbReference type="EMBL" id="OFW57992.1"/>
    </source>
</evidence>
<protein>
    <recommendedName>
        <fullName evidence="2">UPF0251 protein A2Y75_12245</fullName>
    </recommendedName>
</protein>
<dbReference type="Gene3D" id="1.10.10.60">
    <property type="entry name" value="Homeodomain-like"/>
    <property type="match status" value="1"/>
</dbReference>
<accession>A0A1F2WME5</accession>
<sequence length="132" mass="14551">MARPAKPKLVGEAPKTDYFKPRGIPLSQLEEITLNIEELEALRLVDLEGMYQEDAAKEMGVSRQTIQRMITEARAKVIEALVAGKALRIEGGNYIIREGGGHYRCGRCGGQVPSRYGRRGRGWNCPSCDSGS</sequence>
<proteinExistence type="inferred from homology"/>
<organism evidence="3 4">
    <name type="scientific">Candidatus Solincola sediminis</name>
    <dbReference type="NCBI Taxonomy" id="1797199"/>
    <lineage>
        <taxon>Bacteria</taxon>
        <taxon>Bacillati</taxon>
        <taxon>Actinomycetota</taxon>
        <taxon>Candidatus Geothermincolia</taxon>
        <taxon>Candidatus Geothermincolales</taxon>
        <taxon>Candidatus Geothermincolaceae</taxon>
        <taxon>Candidatus Solincola</taxon>
    </lineage>
</organism>
<gene>
    <name evidence="3" type="ORF">A2Y75_12245</name>
</gene>
<evidence type="ECO:0000256" key="1">
    <source>
        <dbReference type="ARBA" id="ARBA00009350"/>
    </source>
</evidence>
<name>A0A1F2WME5_9ACTN</name>
<dbReference type="InterPro" id="IPR002852">
    <property type="entry name" value="UPF0251"/>
</dbReference>
<dbReference type="STRING" id="1797197.A2Y75_12245"/>
<dbReference type="AlphaFoldDB" id="A0A1F2WME5"/>
<dbReference type="InterPro" id="IPR013324">
    <property type="entry name" value="RNA_pol_sigma_r3/r4-like"/>
</dbReference>
<dbReference type="SUPFAM" id="SSF88659">
    <property type="entry name" value="Sigma3 and sigma4 domains of RNA polymerase sigma factors"/>
    <property type="match status" value="1"/>
</dbReference>
<evidence type="ECO:0000256" key="2">
    <source>
        <dbReference type="HAMAP-Rule" id="MF_00674"/>
    </source>
</evidence>
<evidence type="ECO:0000313" key="4">
    <source>
        <dbReference type="Proteomes" id="UP000177876"/>
    </source>
</evidence>
<dbReference type="Pfam" id="PF02001">
    <property type="entry name" value="DUF134"/>
    <property type="match status" value="1"/>
</dbReference>
<comment type="similarity">
    <text evidence="1 2">Belongs to the UPF0251 family.</text>
</comment>
<dbReference type="HAMAP" id="MF_00674">
    <property type="entry name" value="UPF0251"/>
    <property type="match status" value="1"/>
</dbReference>
<reference evidence="3 4" key="1">
    <citation type="journal article" date="2016" name="Nat. Commun.">
        <title>Thousands of microbial genomes shed light on interconnected biogeochemical processes in an aquifer system.</title>
        <authorList>
            <person name="Anantharaman K."/>
            <person name="Brown C.T."/>
            <person name="Hug L.A."/>
            <person name="Sharon I."/>
            <person name="Castelle C.J."/>
            <person name="Probst A.J."/>
            <person name="Thomas B.C."/>
            <person name="Singh A."/>
            <person name="Wilkins M.J."/>
            <person name="Karaoz U."/>
            <person name="Brodie E.L."/>
            <person name="Williams K.H."/>
            <person name="Hubbard S.S."/>
            <person name="Banfield J.F."/>
        </authorList>
    </citation>
    <scope>NUCLEOTIDE SEQUENCE [LARGE SCALE GENOMIC DNA]</scope>
</reference>
<dbReference type="PANTHER" id="PTHR37478">
    <property type="match status" value="1"/>
</dbReference>
<dbReference type="PANTHER" id="PTHR37478:SF2">
    <property type="entry name" value="UPF0251 PROTEIN TK0562"/>
    <property type="match status" value="1"/>
</dbReference>
<dbReference type="EMBL" id="MELK01000028">
    <property type="protein sequence ID" value="OFW57992.1"/>
    <property type="molecule type" value="Genomic_DNA"/>
</dbReference>
<comment type="caution">
    <text evidence="3">The sequence shown here is derived from an EMBL/GenBank/DDBJ whole genome shotgun (WGS) entry which is preliminary data.</text>
</comment>
<dbReference type="Proteomes" id="UP000177876">
    <property type="component" value="Unassembled WGS sequence"/>
</dbReference>